<organism evidence="1">
    <name type="scientific">marine sediment metagenome</name>
    <dbReference type="NCBI Taxonomy" id="412755"/>
    <lineage>
        <taxon>unclassified sequences</taxon>
        <taxon>metagenomes</taxon>
        <taxon>ecological metagenomes</taxon>
    </lineage>
</organism>
<name>A0A0F9KYS6_9ZZZZ</name>
<protein>
    <submittedName>
        <fullName evidence="1">Uncharacterized protein</fullName>
    </submittedName>
</protein>
<comment type="caution">
    <text evidence="1">The sequence shown here is derived from an EMBL/GenBank/DDBJ whole genome shotgun (WGS) entry which is preliminary data.</text>
</comment>
<accession>A0A0F9KYS6</accession>
<proteinExistence type="predicted"/>
<dbReference type="AlphaFoldDB" id="A0A0F9KYS6"/>
<reference evidence="1" key="1">
    <citation type="journal article" date="2015" name="Nature">
        <title>Complex archaea that bridge the gap between prokaryotes and eukaryotes.</title>
        <authorList>
            <person name="Spang A."/>
            <person name="Saw J.H."/>
            <person name="Jorgensen S.L."/>
            <person name="Zaremba-Niedzwiedzka K."/>
            <person name="Martijn J."/>
            <person name="Lind A.E."/>
            <person name="van Eijk R."/>
            <person name="Schleper C."/>
            <person name="Guy L."/>
            <person name="Ettema T.J."/>
        </authorList>
    </citation>
    <scope>NUCLEOTIDE SEQUENCE</scope>
</reference>
<gene>
    <name evidence="1" type="ORF">LCGC14_1268790</name>
</gene>
<dbReference type="EMBL" id="LAZR01007099">
    <property type="protein sequence ID" value="KKM87454.1"/>
    <property type="molecule type" value="Genomic_DNA"/>
</dbReference>
<sequence>MIANPSTKQRFKIPQGCKGYQCRQCIHKSARPCLLATFNESQTPVIYEDSYRHRYKVSTSMKTHSTKYNRIDI</sequence>
<evidence type="ECO:0000313" key="1">
    <source>
        <dbReference type="EMBL" id="KKM87454.1"/>
    </source>
</evidence>